<proteinExistence type="predicted"/>
<name>A0A7L0G3X5_CORCN</name>
<feature type="compositionally biased region" description="Acidic residues" evidence="6">
    <location>
        <begin position="22"/>
        <end position="31"/>
    </location>
</feature>
<feature type="non-terminal residue" evidence="8">
    <location>
        <position position="1"/>
    </location>
</feature>
<protein>
    <submittedName>
        <fullName evidence="8">MDC1 protein</fullName>
    </submittedName>
</protein>
<keyword evidence="2" id="KW-0597">Phosphoprotein</keyword>
<feature type="compositionally biased region" description="Basic and acidic residues" evidence="6">
    <location>
        <begin position="168"/>
        <end position="182"/>
    </location>
</feature>
<reference evidence="8 9" key="1">
    <citation type="submission" date="2019-09" db="EMBL/GenBank/DDBJ databases">
        <title>Bird 10,000 Genomes (B10K) Project - Family phase.</title>
        <authorList>
            <person name="Zhang G."/>
        </authorList>
    </citation>
    <scope>NUCLEOTIDE SEQUENCE [LARGE SCALE GENOMIC DNA]</scope>
    <source>
        <strain evidence="8">B10K-DU-011-20</strain>
        <tissue evidence="8">Muscle</tissue>
    </source>
</reference>
<dbReference type="Gene3D" id="3.40.50.10190">
    <property type="entry name" value="BRCT domain"/>
    <property type="match status" value="1"/>
</dbReference>
<comment type="caution">
    <text evidence="8">The sequence shown here is derived from an EMBL/GenBank/DDBJ whole genome shotgun (WGS) entry which is preliminary data.</text>
</comment>
<dbReference type="AlphaFoldDB" id="A0A7L0G3X5"/>
<evidence type="ECO:0000256" key="2">
    <source>
        <dbReference type="ARBA" id="ARBA00022553"/>
    </source>
</evidence>
<comment type="subcellular location">
    <subcellularLocation>
        <location evidence="1">Nucleus</location>
    </subcellularLocation>
</comment>
<gene>
    <name evidence="8" type="primary">Mdc1</name>
    <name evidence="8" type="ORF">CORCON_R16033</name>
</gene>
<evidence type="ECO:0000256" key="4">
    <source>
        <dbReference type="ARBA" id="ARBA00023204"/>
    </source>
</evidence>
<dbReference type="EMBL" id="VXAM01003120">
    <property type="protein sequence ID" value="NXK01323.1"/>
    <property type="molecule type" value="Genomic_DNA"/>
</dbReference>
<evidence type="ECO:0000256" key="1">
    <source>
        <dbReference type="ARBA" id="ARBA00004123"/>
    </source>
</evidence>
<accession>A0A7L0G3X5</accession>
<dbReference type="PANTHER" id="PTHR23196">
    <property type="entry name" value="PAX TRANSCRIPTION ACTIVATION DOMAIN INTERACTING PROTEIN"/>
    <property type="match status" value="1"/>
</dbReference>
<dbReference type="GO" id="GO:0006281">
    <property type="term" value="P:DNA repair"/>
    <property type="evidence" value="ECO:0007669"/>
    <property type="project" value="UniProtKB-KW"/>
</dbReference>
<keyword evidence="3" id="KW-0227">DNA damage</keyword>
<evidence type="ECO:0000259" key="7">
    <source>
        <dbReference type="PROSITE" id="PS50172"/>
    </source>
</evidence>
<keyword evidence="9" id="KW-1185">Reference proteome</keyword>
<dbReference type="SMART" id="SM00292">
    <property type="entry name" value="BRCT"/>
    <property type="match status" value="1"/>
</dbReference>
<keyword evidence="4" id="KW-0234">DNA repair</keyword>
<dbReference type="Proteomes" id="UP000526942">
    <property type="component" value="Unassembled WGS sequence"/>
</dbReference>
<feature type="compositionally biased region" description="Low complexity" evidence="6">
    <location>
        <begin position="113"/>
        <end position="137"/>
    </location>
</feature>
<dbReference type="PANTHER" id="PTHR23196:SF34">
    <property type="entry name" value="MEDIATOR OF DNA DAMAGE CHECKPOINT PROTEIN 1"/>
    <property type="match status" value="1"/>
</dbReference>
<organism evidence="8 9">
    <name type="scientific">Corythaixoides concolor</name>
    <name type="common">Grey go-away-bird</name>
    <dbReference type="NCBI Taxonomy" id="103956"/>
    <lineage>
        <taxon>Eukaryota</taxon>
        <taxon>Metazoa</taxon>
        <taxon>Chordata</taxon>
        <taxon>Craniata</taxon>
        <taxon>Vertebrata</taxon>
        <taxon>Euteleostomi</taxon>
        <taxon>Archelosauria</taxon>
        <taxon>Archosauria</taxon>
        <taxon>Dinosauria</taxon>
        <taxon>Saurischia</taxon>
        <taxon>Theropoda</taxon>
        <taxon>Coelurosauria</taxon>
        <taxon>Aves</taxon>
        <taxon>Neognathae</taxon>
        <taxon>Neoaves</taxon>
        <taxon>Otidimorphae</taxon>
        <taxon>Musophagiformes</taxon>
        <taxon>Musophagidae</taxon>
        <taxon>Corythaixoides</taxon>
    </lineage>
</organism>
<dbReference type="InterPro" id="IPR051579">
    <property type="entry name" value="DDR_Transcriptional_Reg"/>
</dbReference>
<dbReference type="InterPro" id="IPR001357">
    <property type="entry name" value="BRCT_dom"/>
</dbReference>
<feature type="non-terminal residue" evidence="8">
    <location>
        <position position="348"/>
    </location>
</feature>
<dbReference type="CDD" id="cd17744">
    <property type="entry name" value="BRCT_MDC1_rpt1"/>
    <property type="match status" value="1"/>
</dbReference>
<dbReference type="GO" id="GO:0005634">
    <property type="term" value="C:nucleus"/>
    <property type="evidence" value="ECO:0007669"/>
    <property type="project" value="UniProtKB-SubCell"/>
</dbReference>
<dbReference type="SUPFAM" id="SSF52113">
    <property type="entry name" value="BRCT domain"/>
    <property type="match status" value="1"/>
</dbReference>
<evidence type="ECO:0000256" key="6">
    <source>
        <dbReference type="SAM" id="MobiDB-lite"/>
    </source>
</evidence>
<evidence type="ECO:0000256" key="5">
    <source>
        <dbReference type="ARBA" id="ARBA00023242"/>
    </source>
</evidence>
<evidence type="ECO:0000313" key="9">
    <source>
        <dbReference type="Proteomes" id="UP000526942"/>
    </source>
</evidence>
<dbReference type="InterPro" id="IPR036420">
    <property type="entry name" value="BRCT_dom_sf"/>
</dbReference>
<dbReference type="OrthoDB" id="552194at2759"/>
<feature type="domain" description="BRCT" evidence="7">
    <location>
        <begin position="242"/>
        <end position="321"/>
    </location>
</feature>
<feature type="compositionally biased region" description="Basic and acidic residues" evidence="6">
    <location>
        <begin position="205"/>
        <end position="222"/>
    </location>
</feature>
<dbReference type="PROSITE" id="PS50172">
    <property type="entry name" value="BRCT"/>
    <property type="match status" value="1"/>
</dbReference>
<evidence type="ECO:0000313" key="8">
    <source>
        <dbReference type="EMBL" id="NXK01323.1"/>
    </source>
</evidence>
<keyword evidence="5" id="KW-0539">Nucleus</keyword>
<dbReference type="Pfam" id="PF16770">
    <property type="entry name" value="RTT107_BRCT_5"/>
    <property type="match status" value="1"/>
</dbReference>
<feature type="region of interest" description="Disordered" evidence="6">
    <location>
        <begin position="1"/>
        <end position="242"/>
    </location>
</feature>
<evidence type="ECO:0000256" key="3">
    <source>
        <dbReference type="ARBA" id="ARBA00022763"/>
    </source>
</evidence>
<sequence length="348" mass="37192">METQNADVEGSQKGHRVLLVDGDTDVEEDTSNPDAGCPESHRTAPRGPDTNGDPDVKLMCPNPDVGAPKAQRPLLNADRGTDVEDNGGIPDVGTTRGGQGAPGDPDVPPTSPNPDVSSPMSPPSDSDTDTVAPTPDVRSLQSRIRSRNRPHPDVEGPTVANDPDVEEMAPKRPESPPKRPESLPKWPHFSPKSPGDPNVEGTAPKCHDLTPKCHDLAPKPDEEAPNPDVGAQRPDKEPPVKDPAVLFTGVVASPATEVALKTLGGSMATSVFDCTHLVTDRVRRTVKFLCAVARGVPIVTPEWLHKSARSGRVLAPGPFLVRDAHQERHFGFNLAQALRRARCHPLLQ</sequence>